<dbReference type="Proteomes" id="UP001364224">
    <property type="component" value="Unassembled WGS sequence"/>
</dbReference>
<organism evidence="2 3">
    <name type="scientific">Bradyrhizobium algeriense</name>
    <dbReference type="NCBI Taxonomy" id="634784"/>
    <lineage>
        <taxon>Bacteria</taxon>
        <taxon>Pseudomonadati</taxon>
        <taxon>Pseudomonadota</taxon>
        <taxon>Alphaproteobacteria</taxon>
        <taxon>Hyphomicrobiales</taxon>
        <taxon>Nitrobacteraceae</taxon>
        <taxon>Bradyrhizobium</taxon>
    </lineage>
</organism>
<keyword evidence="1" id="KW-0472">Membrane</keyword>
<name>A0ABU8BC19_9BRAD</name>
<sequence length="36" mass="3813">MSPPPPEFDRGEVLVCMALAFCLAGASTSIVYRLLG</sequence>
<protein>
    <submittedName>
        <fullName evidence="2">Uncharacterized protein</fullName>
    </submittedName>
</protein>
<feature type="transmembrane region" description="Helical" evidence="1">
    <location>
        <begin position="12"/>
        <end position="35"/>
    </location>
</feature>
<reference evidence="2 3" key="1">
    <citation type="submission" date="2024-02" db="EMBL/GenBank/DDBJ databases">
        <title>Adaptive strategies in a cosmopolitan and abundant soil bacterium.</title>
        <authorList>
            <person name="Carini P."/>
        </authorList>
    </citation>
    <scope>NUCLEOTIDE SEQUENCE [LARGE SCALE GENOMIC DNA]</scope>
    <source>
        <strain evidence="2 3">AZCC 1608</strain>
    </source>
</reference>
<proteinExistence type="predicted"/>
<keyword evidence="3" id="KW-1185">Reference proteome</keyword>
<comment type="caution">
    <text evidence="2">The sequence shown here is derived from an EMBL/GenBank/DDBJ whole genome shotgun (WGS) entry which is preliminary data.</text>
</comment>
<keyword evidence="1" id="KW-0812">Transmembrane</keyword>
<dbReference type="EMBL" id="JAZHRV010000001">
    <property type="protein sequence ID" value="MEH2555533.1"/>
    <property type="molecule type" value="Genomic_DNA"/>
</dbReference>
<evidence type="ECO:0000256" key="1">
    <source>
        <dbReference type="SAM" id="Phobius"/>
    </source>
</evidence>
<keyword evidence="1" id="KW-1133">Transmembrane helix</keyword>
<evidence type="ECO:0000313" key="2">
    <source>
        <dbReference type="EMBL" id="MEH2555533.1"/>
    </source>
</evidence>
<evidence type="ECO:0000313" key="3">
    <source>
        <dbReference type="Proteomes" id="UP001364224"/>
    </source>
</evidence>
<gene>
    <name evidence="2" type="ORF">V1286_003062</name>
</gene>
<accession>A0ABU8BC19</accession>